<dbReference type="Proteomes" id="UP001189429">
    <property type="component" value="Unassembled WGS sequence"/>
</dbReference>
<protein>
    <submittedName>
        <fullName evidence="1">Uncharacterized protein</fullName>
    </submittedName>
</protein>
<dbReference type="EMBL" id="CAUYUJ010017227">
    <property type="protein sequence ID" value="CAK0873008.1"/>
    <property type="molecule type" value="Genomic_DNA"/>
</dbReference>
<organism evidence="1 2">
    <name type="scientific">Prorocentrum cordatum</name>
    <dbReference type="NCBI Taxonomy" id="2364126"/>
    <lineage>
        <taxon>Eukaryota</taxon>
        <taxon>Sar</taxon>
        <taxon>Alveolata</taxon>
        <taxon>Dinophyceae</taxon>
        <taxon>Prorocentrales</taxon>
        <taxon>Prorocentraceae</taxon>
        <taxon>Prorocentrum</taxon>
    </lineage>
</organism>
<sequence length="244" mass="27530">MMQMQPDVQEAVDRRIPRKLLAGPSAAIQIRVVSAATGQDGMRVNLGVASYLKKLESKFSEMQVRPKMIYVMSDDPSLTEEKLNMNFPDYEFLRPERQWADVARGDVTNQNQSKSTVTYDLLADIFAAVRSEVFIGTASNLFWLVYALKQTKVDPGISCWINTVEASPEFKRLFCPGDPGFYTYSPAGLRPNMEEEYVSLLRDGLDRKSAWWKALENHHKRTRIPPMALNKSGKATIAGHSAVH</sequence>
<evidence type="ECO:0000313" key="1">
    <source>
        <dbReference type="EMBL" id="CAK0873008.1"/>
    </source>
</evidence>
<reference evidence="1" key="1">
    <citation type="submission" date="2023-10" db="EMBL/GenBank/DDBJ databases">
        <authorList>
            <person name="Chen Y."/>
            <person name="Shah S."/>
            <person name="Dougan E. K."/>
            <person name="Thang M."/>
            <person name="Chan C."/>
        </authorList>
    </citation>
    <scope>NUCLEOTIDE SEQUENCE [LARGE SCALE GENOMIC DNA]</scope>
</reference>
<name>A0ABN9VIE6_9DINO</name>
<gene>
    <name evidence="1" type="ORF">PCOR1329_LOCUS58318</name>
</gene>
<dbReference type="Gene3D" id="3.40.50.11350">
    <property type="match status" value="1"/>
</dbReference>
<comment type="caution">
    <text evidence="1">The sequence shown here is derived from an EMBL/GenBank/DDBJ whole genome shotgun (WGS) entry which is preliminary data.</text>
</comment>
<keyword evidence="2" id="KW-1185">Reference proteome</keyword>
<accession>A0ABN9VIE6</accession>
<proteinExistence type="predicted"/>
<evidence type="ECO:0000313" key="2">
    <source>
        <dbReference type="Proteomes" id="UP001189429"/>
    </source>
</evidence>